<comment type="caution">
    <text evidence="1">The sequence shown here is derived from an EMBL/GenBank/DDBJ whole genome shotgun (WGS) entry which is preliminary data.</text>
</comment>
<name>A0A8T0FHA4_ARGBR</name>
<reference evidence="1" key="1">
    <citation type="journal article" date="2020" name="bioRxiv">
        <title>Chromosome-level reference genome of the European wasp spider Argiope bruennichi: a resource for studies on range expansion and evolutionary adaptation.</title>
        <authorList>
            <person name="Sheffer M.M."/>
            <person name="Hoppe A."/>
            <person name="Krehenwinkel H."/>
            <person name="Uhl G."/>
            <person name="Kuss A.W."/>
            <person name="Jensen L."/>
            <person name="Jensen C."/>
            <person name="Gillespie R.G."/>
            <person name="Hoff K.J."/>
            <person name="Prost S."/>
        </authorList>
    </citation>
    <scope>NUCLEOTIDE SEQUENCE</scope>
</reference>
<dbReference type="EMBL" id="JABXBU010000012">
    <property type="protein sequence ID" value="KAF8789792.1"/>
    <property type="molecule type" value="Genomic_DNA"/>
</dbReference>
<sequence>MFSHLELGKQRLHFYLETSKEHSTICPRNMSGVYTSAGTSWDRRSRQKPFKKPFCLSSDESSIEVKGLLLVDSLLKT</sequence>
<accession>A0A8T0FHA4</accession>
<reference evidence="1" key="2">
    <citation type="submission" date="2020-06" db="EMBL/GenBank/DDBJ databases">
        <authorList>
            <person name="Sheffer M."/>
        </authorList>
    </citation>
    <scope>NUCLEOTIDE SEQUENCE</scope>
</reference>
<organism evidence="1 2">
    <name type="scientific">Argiope bruennichi</name>
    <name type="common">Wasp spider</name>
    <name type="synonym">Aranea bruennichi</name>
    <dbReference type="NCBI Taxonomy" id="94029"/>
    <lineage>
        <taxon>Eukaryota</taxon>
        <taxon>Metazoa</taxon>
        <taxon>Ecdysozoa</taxon>
        <taxon>Arthropoda</taxon>
        <taxon>Chelicerata</taxon>
        <taxon>Arachnida</taxon>
        <taxon>Araneae</taxon>
        <taxon>Araneomorphae</taxon>
        <taxon>Entelegynae</taxon>
        <taxon>Araneoidea</taxon>
        <taxon>Araneidae</taxon>
        <taxon>Argiope</taxon>
    </lineage>
</organism>
<dbReference type="AlphaFoldDB" id="A0A8T0FHA4"/>
<dbReference type="Proteomes" id="UP000807504">
    <property type="component" value="Unassembled WGS sequence"/>
</dbReference>
<keyword evidence="2" id="KW-1185">Reference proteome</keyword>
<gene>
    <name evidence="1" type="ORF">HNY73_007705</name>
</gene>
<proteinExistence type="predicted"/>
<evidence type="ECO:0000313" key="1">
    <source>
        <dbReference type="EMBL" id="KAF8789792.1"/>
    </source>
</evidence>
<evidence type="ECO:0000313" key="2">
    <source>
        <dbReference type="Proteomes" id="UP000807504"/>
    </source>
</evidence>
<protein>
    <submittedName>
        <fullName evidence="1">Uncharacterized protein</fullName>
    </submittedName>
</protein>